<protein>
    <recommendedName>
        <fullName evidence="23">RxLR effector protein</fullName>
    </recommendedName>
</protein>
<feature type="chain" id="PRO_5036165023" description="RxLR effector protein" evidence="2">
    <location>
        <begin position="27"/>
        <end position="95"/>
    </location>
</feature>
<dbReference type="EMBL" id="QXFZ01000152">
    <property type="protein sequence ID" value="KAE9129926.1"/>
    <property type="molecule type" value="Genomic_DNA"/>
</dbReference>
<evidence type="ECO:0008006" key="23">
    <source>
        <dbReference type="Google" id="ProtNLM"/>
    </source>
</evidence>
<evidence type="ECO:0000313" key="18">
    <source>
        <dbReference type="Proteomes" id="UP000441208"/>
    </source>
</evidence>
<evidence type="ECO:0000313" key="12">
    <source>
        <dbReference type="EMBL" id="KAE9356545.1"/>
    </source>
</evidence>
<sequence length="95" mass="10392">MIKCEPQANLFWIICLCSLRLLPVDGESASSMITLFTTPSELCHLAFDTSPKPPRAKTNSSSSSNHPINHSGRDPSTSPDCLDITSSYAFWMISS</sequence>
<dbReference type="EMBL" id="QXFW01000128">
    <property type="protein sequence ID" value="KAE9023916.1"/>
    <property type="molecule type" value="Genomic_DNA"/>
</dbReference>
<feature type="region of interest" description="Disordered" evidence="1">
    <location>
        <begin position="47"/>
        <end position="81"/>
    </location>
</feature>
<evidence type="ECO:0000313" key="19">
    <source>
        <dbReference type="Proteomes" id="UP000460718"/>
    </source>
</evidence>
<keyword evidence="2" id="KW-0732">Signal</keyword>
<dbReference type="EMBL" id="QXGA01000130">
    <property type="protein sequence ID" value="KAE9151826.1"/>
    <property type="molecule type" value="Genomic_DNA"/>
</dbReference>
<dbReference type="Proteomes" id="UP000440732">
    <property type="component" value="Unassembled WGS sequence"/>
</dbReference>
<evidence type="ECO:0000256" key="1">
    <source>
        <dbReference type="SAM" id="MobiDB-lite"/>
    </source>
</evidence>
<evidence type="ECO:0000256" key="2">
    <source>
        <dbReference type="SAM" id="SignalP"/>
    </source>
</evidence>
<evidence type="ECO:0000313" key="16">
    <source>
        <dbReference type="Proteomes" id="UP000440367"/>
    </source>
</evidence>
<dbReference type="Proteomes" id="UP000460718">
    <property type="component" value="Unassembled WGS sequence"/>
</dbReference>
<comment type="caution">
    <text evidence="4">The sequence shown here is derived from an EMBL/GenBank/DDBJ whole genome shotgun (WGS) entry which is preliminary data.</text>
</comment>
<proteinExistence type="predicted"/>
<dbReference type="EMBL" id="QXGD01000116">
    <property type="protein sequence ID" value="KAE9252258.1"/>
    <property type="molecule type" value="Genomic_DNA"/>
</dbReference>
<evidence type="ECO:0000313" key="7">
    <source>
        <dbReference type="EMBL" id="KAE9151826.1"/>
    </source>
</evidence>
<evidence type="ECO:0000313" key="6">
    <source>
        <dbReference type="EMBL" id="KAE9129926.1"/>
    </source>
</evidence>
<evidence type="ECO:0000313" key="14">
    <source>
        <dbReference type="Proteomes" id="UP000433483"/>
    </source>
</evidence>
<feature type="signal peptide" evidence="2">
    <location>
        <begin position="1"/>
        <end position="26"/>
    </location>
</feature>
<dbReference type="Proteomes" id="UP000437068">
    <property type="component" value="Unassembled WGS sequence"/>
</dbReference>
<dbReference type="EMBL" id="QXGF01000114">
    <property type="protein sequence ID" value="KAE8946526.1"/>
    <property type="molecule type" value="Genomic_DNA"/>
</dbReference>
<keyword evidence="14" id="KW-1185">Reference proteome</keyword>
<evidence type="ECO:0000313" key="10">
    <source>
        <dbReference type="EMBL" id="KAE9252258.1"/>
    </source>
</evidence>
<evidence type="ECO:0000313" key="8">
    <source>
        <dbReference type="EMBL" id="KAE9228397.1"/>
    </source>
</evidence>
<evidence type="ECO:0000313" key="9">
    <source>
        <dbReference type="EMBL" id="KAE9248130.1"/>
    </source>
</evidence>
<evidence type="ECO:0000313" key="5">
    <source>
        <dbReference type="EMBL" id="KAE9129838.1"/>
    </source>
</evidence>
<name>A0A6A3LX91_9STRA</name>
<evidence type="ECO:0000313" key="20">
    <source>
        <dbReference type="Proteomes" id="UP000476176"/>
    </source>
</evidence>
<dbReference type="Proteomes" id="UP000476176">
    <property type="component" value="Unassembled WGS sequence"/>
</dbReference>
<evidence type="ECO:0000313" key="13">
    <source>
        <dbReference type="Proteomes" id="UP000429523"/>
    </source>
</evidence>
<dbReference type="EMBL" id="QXGC01000133">
    <property type="protein sequence ID" value="KAE9248130.1"/>
    <property type="molecule type" value="Genomic_DNA"/>
</dbReference>
<dbReference type="EMBL" id="QXFY01000110">
    <property type="protein sequence ID" value="KAE9356545.1"/>
    <property type="molecule type" value="Genomic_DNA"/>
</dbReference>
<evidence type="ECO:0000313" key="11">
    <source>
        <dbReference type="EMBL" id="KAE9321364.1"/>
    </source>
</evidence>
<evidence type="ECO:0000313" key="22">
    <source>
        <dbReference type="Proteomes" id="UP000488956"/>
    </source>
</evidence>
<dbReference type="Proteomes" id="UP000440367">
    <property type="component" value="Unassembled WGS sequence"/>
</dbReference>
<gene>
    <name evidence="11" type="ORF">PF001_g4946</name>
    <name evidence="10" type="ORF">PF002_g3913</name>
    <name evidence="9" type="ORF">PF004_g4002</name>
    <name evidence="8" type="ORF">PF005_g4328</name>
    <name evidence="7" type="ORF">PF006_g3905</name>
    <name evidence="6" type="ORF">PF007_g4703</name>
    <name evidence="12" type="ORF">PF008_g3565</name>
    <name evidence="3" type="ORF">PF009_g3849</name>
    <name evidence="5" type="ORF">PF010_g4052</name>
    <name evidence="4" type="ORF">PF011_g3756</name>
</gene>
<dbReference type="AlphaFoldDB" id="A0A6A3LX91"/>
<evidence type="ECO:0000313" key="3">
    <source>
        <dbReference type="EMBL" id="KAE8946526.1"/>
    </source>
</evidence>
<dbReference type="Proteomes" id="UP000429523">
    <property type="component" value="Unassembled WGS sequence"/>
</dbReference>
<evidence type="ECO:0000313" key="17">
    <source>
        <dbReference type="Proteomes" id="UP000440732"/>
    </source>
</evidence>
<dbReference type="Proteomes" id="UP000488956">
    <property type="component" value="Unassembled WGS sequence"/>
</dbReference>
<dbReference type="Proteomes" id="UP000441208">
    <property type="component" value="Unassembled WGS sequence"/>
</dbReference>
<dbReference type="EMBL" id="QXGE01000176">
    <property type="protein sequence ID" value="KAE9321364.1"/>
    <property type="molecule type" value="Genomic_DNA"/>
</dbReference>
<evidence type="ECO:0000313" key="4">
    <source>
        <dbReference type="EMBL" id="KAE9023916.1"/>
    </source>
</evidence>
<evidence type="ECO:0000313" key="21">
    <source>
        <dbReference type="Proteomes" id="UP000486351"/>
    </source>
</evidence>
<organism evidence="4 19">
    <name type="scientific">Phytophthora fragariae</name>
    <dbReference type="NCBI Taxonomy" id="53985"/>
    <lineage>
        <taxon>Eukaryota</taxon>
        <taxon>Sar</taxon>
        <taxon>Stramenopiles</taxon>
        <taxon>Oomycota</taxon>
        <taxon>Peronosporomycetes</taxon>
        <taxon>Peronosporales</taxon>
        <taxon>Peronosporaceae</taxon>
        <taxon>Phytophthora</taxon>
    </lineage>
</organism>
<dbReference type="Proteomes" id="UP000486351">
    <property type="component" value="Unassembled WGS sequence"/>
</dbReference>
<dbReference type="EMBL" id="QXFX01000135">
    <property type="protein sequence ID" value="KAE9129838.1"/>
    <property type="molecule type" value="Genomic_DNA"/>
</dbReference>
<dbReference type="EMBL" id="QXGB01000139">
    <property type="protein sequence ID" value="KAE9228397.1"/>
    <property type="molecule type" value="Genomic_DNA"/>
</dbReference>
<dbReference type="Proteomes" id="UP000433483">
    <property type="component" value="Unassembled WGS sequence"/>
</dbReference>
<reference evidence="19 20" key="1">
    <citation type="submission" date="2018-09" db="EMBL/GenBank/DDBJ databases">
        <title>Genomic investigation of the strawberry pathogen Phytophthora fragariae indicates pathogenicity is determined by transcriptional variation in three key races.</title>
        <authorList>
            <person name="Adams T.M."/>
            <person name="Armitage A.D."/>
            <person name="Sobczyk M.K."/>
            <person name="Bates H.J."/>
            <person name="Dunwell J.M."/>
            <person name="Nellist C.F."/>
            <person name="Harrison R.J."/>
        </authorList>
    </citation>
    <scope>NUCLEOTIDE SEQUENCE [LARGE SCALE GENOMIC DNA]</scope>
    <source>
        <strain evidence="11 15">A4</strain>
        <strain evidence="10 16">BC-1</strain>
        <strain evidence="9 20">BC-23</strain>
        <strain evidence="8 14">NOV-27</strain>
        <strain evidence="7 17">NOV-5</strain>
        <strain evidence="6 18">NOV-71</strain>
        <strain evidence="12 21">NOV-77</strain>
        <strain evidence="3 13">NOV-9</strain>
        <strain evidence="5 22">ONT-3</strain>
        <strain evidence="4 19">SCRP245</strain>
    </source>
</reference>
<evidence type="ECO:0000313" key="15">
    <source>
        <dbReference type="Proteomes" id="UP000437068"/>
    </source>
</evidence>
<accession>A0A6A3LX91</accession>